<proteinExistence type="predicted"/>
<dbReference type="Proteomes" id="UP000288102">
    <property type="component" value="Unassembled WGS sequence"/>
</dbReference>
<dbReference type="GO" id="GO:0005576">
    <property type="term" value="C:extracellular region"/>
    <property type="evidence" value="ECO:0007669"/>
    <property type="project" value="UniProtKB-SubCell"/>
</dbReference>
<protein>
    <recommendedName>
        <fullName evidence="5">Gluconolaconase</fullName>
    </recommendedName>
</protein>
<dbReference type="AlphaFoldDB" id="A0A434A0L0"/>
<dbReference type="RefSeq" id="WP_127340789.1">
    <property type="nucleotide sequence ID" value="NZ_QWDM01000024.1"/>
</dbReference>
<dbReference type="EMBL" id="QWDM01000024">
    <property type="protein sequence ID" value="RUT67905.1"/>
    <property type="molecule type" value="Genomic_DNA"/>
</dbReference>
<organism evidence="3 4">
    <name type="scientific">Flavobacterium cupreum</name>
    <dbReference type="NCBI Taxonomy" id="2133766"/>
    <lineage>
        <taxon>Bacteria</taxon>
        <taxon>Pseudomonadati</taxon>
        <taxon>Bacteroidota</taxon>
        <taxon>Flavobacteriia</taxon>
        <taxon>Flavobacteriales</taxon>
        <taxon>Flavobacteriaceae</taxon>
        <taxon>Flavobacterium</taxon>
    </lineage>
</organism>
<comment type="caution">
    <text evidence="3">The sequence shown here is derived from an EMBL/GenBank/DDBJ whole genome shotgun (WGS) entry which is preliminary data.</text>
</comment>
<dbReference type="PANTHER" id="PTHR31460:SF3">
    <property type="entry name" value="MESOCENTIN"/>
    <property type="match status" value="1"/>
</dbReference>
<evidence type="ECO:0000256" key="1">
    <source>
        <dbReference type="ARBA" id="ARBA00004613"/>
    </source>
</evidence>
<dbReference type="Gene3D" id="2.120.10.30">
    <property type="entry name" value="TolB, C-terminal domain"/>
    <property type="match status" value="2"/>
</dbReference>
<dbReference type="SUPFAM" id="SSF101898">
    <property type="entry name" value="NHL repeat"/>
    <property type="match status" value="1"/>
</dbReference>
<dbReference type="InterPro" id="IPR017996">
    <property type="entry name" value="MRJP/yellow-related"/>
</dbReference>
<accession>A0A434A0L0</accession>
<keyword evidence="4" id="KW-1185">Reference proteome</keyword>
<evidence type="ECO:0000256" key="2">
    <source>
        <dbReference type="ARBA" id="ARBA00022525"/>
    </source>
</evidence>
<evidence type="ECO:0000313" key="4">
    <source>
        <dbReference type="Proteomes" id="UP000288102"/>
    </source>
</evidence>
<dbReference type="OrthoDB" id="8584394at2"/>
<comment type="subcellular location">
    <subcellularLocation>
        <location evidence="1">Secreted</location>
    </subcellularLocation>
</comment>
<evidence type="ECO:0000313" key="3">
    <source>
        <dbReference type="EMBL" id="RUT67905.1"/>
    </source>
</evidence>
<sequence>MKKNILIIAVFFIQTHFINAQKSNTELQIVAELPVRPANIAVTKEGRIFATIHPLGSSELQLVEITGKNKFKPYPNDGFQKNGKPASEKTFDAPLGIAVDKNGNLLVLDMGLTLGKTRLFRFDTKKNLLISSIELSESVASKGSFVQDLAVDEVNGWVYMADIINPAIIALNIKTKEARRFGNHPSLQAEDKDMIIDEKLINFNGGPARVAIDPITISNDKQTLYYGAMNGTSWYEISTKFFRNNADDKTIADNIKTAGRKPISDGALTDDKGNHYFTNTTEHAVSKLDTNGNLSNILQDKRLQWPDNLAINKEWMYICTNQLNTTPAFTGGKDEGKAPYYIYKFKYNSIEKSVIQDKYTLNSPSLYPEGIDYDYNNNRFIIGSLYKGEVFTLSLDGKLSSLISQSKITAIAGVFTDEIRNRLIVVGGDIGISKKSLPKGASAGKNAYAEIYDLRTGILIRCVDLKFLTPNGGAVANDIAVDENGNIYITDSFSPVIYKLDKYYKASIFAENELFRPAPGTFGLNGILFHPDGYLLVCKTDSEKLFKVNIANPTQISEVVGISFKAPDGLEFTKDGKLVLVGDAVKGDGKAYTFTSNDHWKTASKVNEMSIGKDEFPTTAALLPNGEVYVVSAKLGKLLSGDTDQSVFAIQKLK</sequence>
<dbReference type="Pfam" id="PF03022">
    <property type="entry name" value="MRJP"/>
    <property type="match status" value="1"/>
</dbReference>
<dbReference type="InterPro" id="IPR011042">
    <property type="entry name" value="6-blade_b-propeller_TolB-like"/>
</dbReference>
<gene>
    <name evidence="3" type="ORF">D0817_23855</name>
</gene>
<dbReference type="InterPro" id="IPR053224">
    <property type="entry name" value="Sensory_adhesion_molecule"/>
</dbReference>
<name>A0A434A0L0_9FLAO</name>
<reference evidence="4" key="1">
    <citation type="journal article" date="2019" name="Syst. Appl. Microbiol.">
        <title>Flavobacterium circumlabens sp. nov. and Flavobacterium cupreum sp. nov., two psychrotrophic species isolated from Antarctic environmental samples.</title>
        <authorList>
            <person name="Kralova S."/>
            <person name="Busse H.-J."/>
            <person name="Svec P."/>
            <person name="Maslanova I."/>
            <person name="Stankova E."/>
            <person name="Bartak M."/>
            <person name="Sedlacek I."/>
        </authorList>
    </citation>
    <scope>NUCLEOTIDE SEQUENCE [LARGE SCALE GENOMIC DNA]</scope>
    <source>
        <strain evidence="4">CCM 8825</strain>
    </source>
</reference>
<evidence type="ECO:0008006" key="5">
    <source>
        <dbReference type="Google" id="ProtNLM"/>
    </source>
</evidence>
<dbReference type="SUPFAM" id="SSF63829">
    <property type="entry name" value="Calcium-dependent phosphotriesterase"/>
    <property type="match status" value="1"/>
</dbReference>
<dbReference type="PANTHER" id="PTHR31460">
    <property type="match status" value="1"/>
</dbReference>
<keyword evidence="2" id="KW-0964">Secreted</keyword>